<dbReference type="InterPro" id="IPR049326">
    <property type="entry name" value="Rhodopsin_dom_fungi"/>
</dbReference>
<name>M7TQJ6_EUTLA</name>
<sequence>MVVSTVNSDCQSIANTTCICTNELLLAQITECVTASCSIRDQLATKKFSTDRCGVVGEDRRELIRIIALVFGILGVVAFGLRCTSKLMMGIRTWGHDDTVMCLAVCFMIPLEAISYPISQHGLGLDMWNVSPDDITEILHLYFFDEIVYITALALTKISILFFYLKVFPKRSFRICAWILIGLNLTYALAYDFLLIFQCNPIPGAWKFWDGEFEAKCISINVLGWSAAAINIALDLAVIILPLPELFRLSMSMRKKVQIVAMFAVGFFITIVSIVRLSSLIRFGTTSNLTQDYVEVGYWSTIEVPVGVICACMPAMRSLFSVALPKVFGTTKDATKTFNSYGPSSVSKLAASNKISVKQEWTVLRDSSDEPTPGVRGNSDVELVLVKGGGKQDSTTTYIEAQSRNKRWSDAGVDHR</sequence>
<keyword evidence="9 15" id="KW-1133">Transmembrane helix</keyword>
<dbReference type="Pfam" id="PF20684">
    <property type="entry name" value="Fung_rhodopsin"/>
    <property type="match status" value="1"/>
</dbReference>
<keyword evidence="12" id="KW-0449">Lipoprotein</keyword>
<evidence type="ECO:0000259" key="17">
    <source>
        <dbReference type="Pfam" id="PF20684"/>
    </source>
</evidence>
<dbReference type="AlphaFoldDB" id="M7TQJ6"/>
<dbReference type="Pfam" id="PF05730">
    <property type="entry name" value="CFEM"/>
    <property type="match status" value="1"/>
</dbReference>
<feature type="compositionally biased region" description="Basic and acidic residues" evidence="14">
    <location>
        <begin position="407"/>
        <end position="416"/>
    </location>
</feature>
<gene>
    <name evidence="18" type="ORF">UCREL1_789</name>
</gene>
<evidence type="ECO:0000256" key="14">
    <source>
        <dbReference type="SAM" id="MobiDB-lite"/>
    </source>
</evidence>
<comment type="similarity">
    <text evidence="4">Belongs to the RBT5 family.</text>
</comment>
<evidence type="ECO:0000256" key="11">
    <source>
        <dbReference type="ARBA" id="ARBA00023157"/>
    </source>
</evidence>
<accession>M7TQJ6</accession>
<feature type="transmembrane region" description="Helical" evidence="15">
    <location>
        <begin position="177"/>
        <end position="198"/>
    </location>
</feature>
<proteinExistence type="inferred from homology"/>
<dbReference type="InterPro" id="IPR008427">
    <property type="entry name" value="Extracellular_membr_CFEM_dom"/>
</dbReference>
<dbReference type="EMBL" id="KB705512">
    <property type="protein sequence ID" value="EMR72161.1"/>
    <property type="molecule type" value="Genomic_DNA"/>
</dbReference>
<feature type="region of interest" description="Disordered" evidence="14">
    <location>
        <begin position="395"/>
        <end position="416"/>
    </location>
</feature>
<dbReference type="PANTHER" id="PTHR33048">
    <property type="entry name" value="PTH11-LIKE INTEGRAL MEMBRANE PROTEIN (AFU_ORTHOLOGUE AFUA_5G11245)"/>
    <property type="match status" value="1"/>
</dbReference>
<evidence type="ECO:0000256" key="4">
    <source>
        <dbReference type="ARBA" id="ARBA00010031"/>
    </source>
</evidence>
<evidence type="ECO:0000256" key="7">
    <source>
        <dbReference type="ARBA" id="ARBA00022692"/>
    </source>
</evidence>
<dbReference type="GO" id="GO:0098552">
    <property type="term" value="C:side of membrane"/>
    <property type="evidence" value="ECO:0007669"/>
    <property type="project" value="UniProtKB-KW"/>
</dbReference>
<feature type="domain" description="Rhodopsin" evidence="17">
    <location>
        <begin position="81"/>
        <end position="321"/>
    </location>
</feature>
<keyword evidence="6" id="KW-0336">GPI-anchor</keyword>
<evidence type="ECO:0000259" key="16">
    <source>
        <dbReference type="Pfam" id="PF05730"/>
    </source>
</evidence>
<keyword evidence="5" id="KW-0964">Secreted</keyword>
<keyword evidence="6" id="KW-0325">Glycoprotein</keyword>
<dbReference type="HOGENOM" id="CLU_028200_6_3_1"/>
<evidence type="ECO:0000256" key="13">
    <source>
        <dbReference type="ARBA" id="ARBA00038359"/>
    </source>
</evidence>
<keyword evidence="19" id="KW-1185">Reference proteome</keyword>
<keyword evidence="7 15" id="KW-0812">Transmembrane</keyword>
<dbReference type="Proteomes" id="UP000012174">
    <property type="component" value="Unassembled WGS sequence"/>
</dbReference>
<evidence type="ECO:0000256" key="15">
    <source>
        <dbReference type="SAM" id="Phobius"/>
    </source>
</evidence>
<keyword evidence="11" id="KW-1015">Disulfide bond</keyword>
<evidence type="ECO:0000256" key="1">
    <source>
        <dbReference type="ARBA" id="ARBA00004141"/>
    </source>
</evidence>
<evidence type="ECO:0000256" key="2">
    <source>
        <dbReference type="ARBA" id="ARBA00004589"/>
    </source>
</evidence>
<feature type="transmembrane region" description="Helical" evidence="15">
    <location>
        <begin position="259"/>
        <end position="277"/>
    </location>
</feature>
<dbReference type="InterPro" id="IPR052337">
    <property type="entry name" value="SAT4-like"/>
</dbReference>
<evidence type="ECO:0000256" key="8">
    <source>
        <dbReference type="ARBA" id="ARBA00022729"/>
    </source>
</evidence>
<evidence type="ECO:0000313" key="19">
    <source>
        <dbReference type="Proteomes" id="UP000012174"/>
    </source>
</evidence>
<reference evidence="19" key="1">
    <citation type="journal article" date="2013" name="Genome Announc.">
        <title>Draft genome sequence of the grapevine dieback fungus Eutypa lata UCR-EL1.</title>
        <authorList>
            <person name="Blanco-Ulate B."/>
            <person name="Rolshausen P.E."/>
            <person name="Cantu D."/>
        </authorList>
    </citation>
    <scope>NUCLEOTIDE SEQUENCE [LARGE SCALE GENOMIC DNA]</scope>
    <source>
        <strain evidence="19">UCR-EL1</strain>
    </source>
</reference>
<feature type="transmembrane region" description="Helical" evidence="15">
    <location>
        <begin position="218"/>
        <end position="247"/>
    </location>
</feature>
<evidence type="ECO:0000313" key="18">
    <source>
        <dbReference type="EMBL" id="EMR72161.1"/>
    </source>
</evidence>
<dbReference type="OMA" id="DYVEMGY"/>
<evidence type="ECO:0000256" key="12">
    <source>
        <dbReference type="ARBA" id="ARBA00023288"/>
    </source>
</evidence>
<keyword evidence="10 15" id="KW-0472">Membrane</keyword>
<keyword evidence="8" id="KW-0732">Signal</keyword>
<organism evidence="18 19">
    <name type="scientific">Eutypa lata (strain UCR-EL1)</name>
    <name type="common">Grapevine dieback disease fungus</name>
    <name type="synonym">Eutypa armeniacae</name>
    <dbReference type="NCBI Taxonomy" id="1287681"/>
    <lineage>
        <taxon>Eukaryota</taxon>
        <taxon>Fungi</taxon>
        <taxon>Dikarya</taxon>
        <taxon>Ascomycota</taxon>
        <taxon>Pezizomycotina</taxon>
        <taxon>Sordariomycetes</taxon>
        <taxon>Xylariomycetidae</taxon>
        <taxon>Xylariales</taxon>
        <taxon>Diatrypaceae</taxon>
        <taxon>Eutypa</taxon>
    </lineage>
</organism>
<protein>
    <submittedName>
        <fullName evidence="18">Putative cfem domain-containing protein</fullName>
    </submittedName>
</protein>
<comment type="subcellular location">
    <subcellularLocation>
        <location evidence="2">Membrane</location>
        <topology evidence="2">Lipid-anchor</topology>
        <topology evidence="2">GPI-anchor</topology>
    </subcellularLocation>
    <subcellularLocation>
        <location evidence="1">Membrane</location>
        <topology evidence="1">Multi-pass membrane protein</topology>
    </subcellularLocation>
    <subcellularLocation>
        <location evidence="3">Secreted</location>
    </subcellularLocation>
</comment>
<evidence type="ECO:0000256" key="10">
    <source>
        <dbReference type="ARBA" id="ARBA00023136"/>
    </source>
</evidence>
<evidence type="ECO:0000256" key="6">
    <source>
        <dbReference type="ARBA" id="ARBA00022622"/>
    </source>
</evidence>
<feature type="domain" description="CFEM" evidence="16">
    <location>
        <begin position="7"/>
        <end position="53"/>
    </location>
</feature>
<evidence type="ECO:0000256" key="9">
    <source>
        <dbReference type="ARBA" id="ARBA00022989"/>
    </source>
</evidence>
<feature type="transmembrane region" description="Helical" evidence="15">
    <location>
        <begin position="101"/>
        <end position="119"/>
    </location>
</feature>
<evidence type="ECO:0000256" key="3">
    <source>
        <dbReference type="ARBA" id="ARBA00004613"/>
    </source>
</evidence>
<comment type="similarity">
    <text evidence="13">Belongs to the SAT4 family.</text>
</comment>
<evidence type="ECO:0000256" key="5">
    <source>
        <dbReference type="ARBA" id="ARBA00022525"/>
    </source>
</evidence>
<dbReference type="OrthoDB" id="2496787at2759"/>
<dbReference type="PANTHER" id="PTHR33048:SF160">
    <property type="entry name" value="SAT4 FAMILY MEMBRANE PROTEIN"/>
    <property type="match status" value="1"/>
</dbReference>
<dbReference type="eggNOG" id="ENOG502SM6F">
    <property type="taxonomic scope" value="Eukaryota"/>
</dbReference>
<feature type="transmembrane region" description="Helical" evidence="15">
    <location>
        <begin position="147"/>
        <end position="165"/>
    </location>
</feature>
<dbReference type="GO" id="GO:0005576">
    <property type="term" value="C:extracellular region"/>
    <property type="evidence" value="ECO:0007669"/>
    <property type="project" value="UniProtKB-SubCell"/>
</dbReference>
<dbReference type="KEGG" id="ela:UCREL1_789"/>
<feature type="transmembrane region" description="Helical" evidence="15">
    <location>
        <begin position="63"/>
        <end position="81"/>
    </location>
</feature>